<organism evidence="3 4">
    <name type="scientific">Anaerococcus hydrogenalis</name>
    <dbReference type="NCBI Taxonomy" id="33029"/>
    <lineage>
        <taxon>Bacteria</taxon>
        <taxon>Bacillati</taxon>
        <taxon>Bacillota</taxon>
        <taxon>Tissierellia</taxon>
        <taxon>Tissierellales</taxon>
        <taxon>Peptoniphilaceae</taxon>
        <taxon>Anaerococcus</taxon>
    </lineage>
</organism>
<comment type="caution">
    <text evidence="3">The sequence shown here is derived from an EMBL/GenBank/DDBJ whole genome shotgun (WGS) entry which is preliminary data.</text>
</comment>
<accession>A0A2N6UKX5</accession>
<proteinExistence type="predicted"/>
<dbReference type="AlphaFoldDB" id="A0A2N6UKX5"/>
<name>A0A2N6UKX5_9FIRM</name>
<dbReference type="PANTHER" id="PTHR23308">
    <property type="entry name" value="NUCLEAR INHIBITOR OF PROTEIN PHOSPHATASE-1"/>
    <property type="match status" value="1"/>
</dbReference>
<keyword evidence="1" id="KW-0812">Transmembrane</keyword>
<protein>
    <submittedName>
        <fullName evidence="3">FHA domain-containing protein</fullName>
    </submittedName>
</protein>
<dbReference type="SMART" id="SM00240">
    <property type="entry name" value="FHA"/>
    <property type="match status" value="1"/>
</dbReference>
<reference evidence="3 4" key="1">
    <citation type="submission" date="2017-09" db="EMBL/GenBank/DDBJ databases">
        <title>Bacterial strain isolated from the female urinary microbiota.</title>
        <authorList>
            <person name="Thomas-White K."/>
            <person name="Kumar N."/>
            <person name="Forster S."/>
            <person name="Putonti C."/>
            <person name="Lawley T."/>
            <person name="Wolfe A.J."/>
        </authorList>
    </citation>
    <scope>NUCLEOTIDE SEQUENCE [LARGE SCALE GENOMIC DNA]</scope>
    <source>
        <strain evidence="3 4">UMB0204</strain>
    </source>
</reference>
<dbReference type="Gene3D" id="2.60.200.20">
    <property type="match status" value="1"/>
</dbReference>
<dbReference type="CDD" id="cd00060">
    <property type="entry name" value="FHA"/>
    <property type="match status" value="1"/>
</dbReference>
<dbReference type="Proteomes" id="UP000235658">
    <property type="component" value="Unassembled WGS sequence"/>
</dbReference>
<keyword evidence="1" id="KW-0472">Membrane</keyword>
<dbReference type="InterPro" id="IPR000253">
    <property type="entry name" value="FHA_dom"/>
</dbReference>
<evidence type="ECO:0000313" key="3">
    <source>
        <dbReference type="EMBL" id="PMC82512.1"/>
    </source>
</evidence>
<gene>
    <name evidence="3" type="ORF">CJ192_01930</name>
</gene>
<evidence type="ECO:0000313" key="4">
    <source>
        <dbReference type="Proteomes" id="UP000235658"/>
    </source>
</evidence>
<dbReference type="Pfam" id="PF00498">
    <property type="entry name" value="FHA"/>
    <property type="match status" value="1"/>
</dbReference>
<dbReference type="SUPFAM" id="SSF49879">
    <property type="entry name" value="SMAD/FHA domain"/>
    <property type="match status" value="1"/>
</dbReference>
<dbReference type="InterPro" id="IPR050923">
    <property type="entry name" value="Cell_Proc_Reg/RNA_Proc"/>
</dbReference>
<feature type="transmembrane region" description="Helical" evidence="1">
    <location>
        <begin position="29"/>
        <end position="50"/>
    </location>
</feature>
<evidence type="ECO:0000259" key="2">
    <source>
        <dbReference type="PROSITE" id="PS50006"/>
    </source>
</evidence>
<evidence type="ECO:0000256" key="1">
    <source>
        <dbReference type="SAM" id="Phobius"/>
    </source>
</evidence>
<keyword evidence="1" id="KW-1133">Transmembrane helix</keyword>
<dbReference type="EMBL" id="PNHP01000001">
    <property type="protein sequence ID" value="PMC82512.1"/>
    <property type="molecule type" value="Genomic_DNA"/>
</dbReference>
<dbReference type="RefSeq" id="WP_004816752.1">
    <property type="nucleotide sequence ID" value="NZ_CAUPDS010000001.1"/>
</dbReference>
<dbReference type="PROSITE" id="PS50006">
    <property type="entry name" value="FHA_DOMAIN"/>
    <property type="match status" value="1"/>
</dbReference>
<sequence length="167" mass="19958">MDQFFNFIDKVFSIQVFGNMTLYQLLSTIFKYVFVVIVLYFIYSIIRIIYYDVRYAVKKEQISDTYLQFINQNQEHKFKVQEYYYIGENNTIGRDDRNSICIKDKFLSSFHARIILDNGIYFLEDLNSSNGTYLNDERINEAIELKNKDIIKFGELKFLFINGDEDA</sequence>
<feature type="domain" description="FHA" evidence="2">
    <location>
        <begin position="84"/>
        <end position="139"/>
    </location>
</feature>
<dbReference type="GeneID" id="84577936"/>
<dbReference type="InterPro" id="IPR008984">
    <property type="entry name" value="SMAD_FHA_dom_sf"/>
</dbReference>